<dbReference type="Proteomes" id="UP000092124">
    <property type="component" value="Unassembled WGS sequence"/>
</dbReference>
<accession>A0A1A6HTB9</accession>
<feature type="compositionally biased region" description="Polar residues" evidence="1">
    <location>
        <begin position="78"/>
        <end position="95"/>
    </location>
</feature>
<feature type="compositionally biased region" description="Basic residues" evidence="1">
    <location>
        <begin position="22"/>
        <end position="31"/>
    </location>
</feature>
<keyword evidence="2" id="KW-1133">Transmembrane helix</keyword>
<keyword evidence="2" id="KW-0472">Membrane</keyword>
<sequence>MAMKLWWKVTWFRWCELSRPHKYGSSRRCGRHSGSESAGDWNIENSRHLFEGPEKPDPEPWLTKLPRREPEHRRATAHNASRSLSLSPLRWNTSQKRAKNPMKAVGLAWAIGFPFGILLLTKQEVDKDHLK</sequence>
<dbReference type="OrthoDB" id="6706212at2759"/>
<dbReference type="AlphaFoldDB" id="A0A1A6HTB9"/>
<evidence type="ECO:0000256" key="2">
    <source>
        <dbReference type="SAM" id="Phobius"/>
    </source>
</evidence>
<feature type="region of interest" description="Disordered" evidence="1">
    <location>
        <begin position="22"/>
        <end position="97"/>
    </location>
</feature>
<reference evidence="3 4" key="1">
    <citation type="submission" date="2016-06" db="EMBL/GenBank/DDBJ databases">
        <title>The Draft Genome Sequence and Annotation of the Desert Woodrat Neotoma lepida.</title>
        <authorList>
            <person name="Campbell M."/>
            <person name="Oakeson K.F."/>
            <person name="Yandell M."/>
            <person name="Halpert J.R."/>
            <person name="Dearing D."/>
        </authorList>
    </citation>
    <scope>NUCLEOTIDE SEQUENCE [LARGE SCALE GENOMIC DNA]</scope>
    <source>
        <strain evidence="3">417</strain>
        <tissue evidence="3">Liver</tissue>
    </source>
</reference>
<comment type="caution">
    <text evidence="3">The sequence shown here is derived from an EMBL/GenBank/DDBJ whole genome shotgun (WGS) entry which is preliminary data.</text>
</comment>
<protein>
    <submittedName>
        <fullName evidence="3">Uncharacterized protein</fullName>
    </submittedName>
</protein>
<evidence type="ECO:0000256" key="1">
    <source>
        <dbReference type="SAM" id="MobiDB-lite"/>
    </source>
</evidence>
<dbReference type="EMBL" id="LZPO01011126">
    <property type="protein sequence ID" value="OBS81506.1"/>
    <property type="molecule type" value="Genomic_DNA"/>
</dbReference>
<evidence type="ECO:0000313" key="4">
    <source>
        <dbReference type="Proteomes" id="UP000092124"/>
    </source>
</evidence>
<organism evidence="3 4">
    <name type="scientific">Neotoma lepida</name>
    <name type="common">Desert woodrat</name>
    <dbReference type="NCBI Taxonomy" id="56216"/>
    <lineage>
        <taxon>Eukaryota</taxon>
        <taxon>Metazoa</taxon>
        <taxon>Chordata</taxon>
        <taxon>Craniata</taxon>
        <taxon>Vertebrata</taxon>
        <taxon>Euteleostomi</taxon>
        <taxon>Mammalia</taxon>
        <taxon>Eutheria</taxon>
        <taxon>Euarchontoglires</taxon>
        <taxon>Glires</taxon>
        <taxon>Rodentia</taxon>
        <taxon>Myomorpha</taxon>
        <taxon>Muroidea</taxon>
        <taxon>Cricetidae</taxon>
        <taxon>Neotominae</taxon>
        <taxon>Neotoma</taxon>
    </lineage>
</organism>
<keyword evidence="4" id="KW-1185">Reference proteome</keyword>
<feature type="transmembrane region" description="Helical" evidence="2">
    <location>
        <begin position="104"/>
        <end position="121"/>
    </location>
</feature>
<feature type="compositionally biased region" description="Basic and acidic residues" evidence="1">
    <location>
        <begin position="45"/>
        <end position="58"/>
    </location>
</feature>
<name>A0A1A6HTB9_NEOLE</name>
<keyword evidence="2" id="KW-0812">Transmembrane</keyword>
<proteinExistence type="predicted"/>
<evidence type="ECO:0000313" key="3">
    <source>
        <dbReference type="EMBL" id="OBS81506.1"/>
    </source>
</evidence>
<gene>
    <name evidence="3" type="ORF">A6R68_20239</name>
</gene>